<dbReference type="Proteomes" id="UP001459277">
    <property type="component" value="Unassembled WGS sequence"/>
</dbReference>
<dbReference type="GO" id="GO:0003676">
    <property type="term" value="F:nucleic acid binding"/>
    <property type="evidence" value="ECO:0007669"/>
    <property type="project" value="InterPro"/>
</dbReference>
<dbReference type="SUPFAM" id="SSF53098">
    <property type="entry name" value="Ribonuclease H-like"/>
    <property type="match status" value="1"/>
</dbReference>
<reference evidence="2 3" key="1">
    <citation type="submission" date="2024-01" db="EMBL/GenBank/DDBJ databases">
        <title>A telomere-to-telomere, gap-free genome of sweet tea (Lithocarpus litseifolius).</title>
        <authorList>
            <person name="Zhou J."/>
        </authorList>
    </citation>
    <scope>NUCLEOTIDE SEQUENCE [LARGE SCALE GENOMIC DNA]</scope>
    <source>
        <strain evidence="2">Zhou-2022a</strain>
        <tissue evidence="2">Leaf</tissue>
    </source>
</reference>
<dbReference type="InterPro" id="IPR053151">
    <property type="entry name" value="RNase_H-like"/>
</dbReference>
<evidence type="ECO:0000259" key="1">
    <source>
        <dbReference type="Pfam" id="PF13456"/>
    </source>
</evidence>
<dbReference type="Pfam" id="PF13456">
    <property type="entry name" value="RVT_3"/>
    <property type="match status" value="1"/>
</dbReference>
<dbReference type="InterPro" id="IPR044730">
    <property type="entry name" value="RNase_H-like_dom_plant"/>
</dbReference>
<dbReference type="CDD" id="cd06222">
    <property type="entry name" value="RNase_H_like"/>
    <property type="match status" value="1"/>
</dbReference>
<dbReference type="PANTHER" id="PTHR47723">
    <property type="entry name" value="OS05G0353850 PROTEIN"/>
    <property type="match status" value="1"/>
</dbReference>
<organism evidence="2 3">
    <name type="scientific">Lithocarpus litseifolius</name>
    <dbReference type="NCBI Taxonomy" id="425828"/>
    <lineage>
        <taxon>Eukaryota</taxon>
        <taxon>Viridiplantae</taxon>
        <taxon>Streptophyta</taxon>
        <taxon>Embryophyta</taxon>
        <taxon>Tracheophyta</taxon>
        <taxon>Spermatophyta</taxon>
        <taxon>Magnoliopsida</taxon>
        <taxon>eudicotyledons</taxon>
        <taxon>Gunneridae</taxon>
        <taxon>Pentapetalae</taxon>
        <taxon>rosids</taxon>
        <taxon>fabids</taxon>
        <taxon>Fagales</taxon>
        <taxon>Fagaceae</taxon>
        <taxon>Lithocarpus</taxon>
    </lineage>
</organism>
<gene>
    <name evidence="2" type="ORF">SO802_010761</name>
</gene>
<dbReference type="GO" id="GO:0004523">
    <property type="term" value="F:RNA-DNA hybrid ribonuclease activity"/>
    <property type="evidence" value="ECO:0007669"/>
    <property type="project" value="InterPro"/>
</dbReference>
<evidence type="ECO:0000313" key="3">
    <source>
        <dbReference type="Proteomes" id="UP001459277"/>
    </source>
</evidence>
<protein>
    <recommendedName>
        <fullName evidence="1">RNase H type-1 domain-containing protein</fullName>
    </recommendedName>
</protein>
<name>A0AAW2DGK0_9ROSI</name>
<dbReference type="InterPro" id="IPR012337">
    <property type="entry name" value="RNaseH-like_sf"/>
</dbReference>
<feature type="domain" description="RNase H type-1" evidence="1">
    <location>
        <begin position="14"/>
        <end position="97"/>
    </location>
</feature>
<accession>A0AAW2DGK0</accession>
<dbReference type="AlphaFoldDB" id="A0AAW2DGK0"/>
<dbReference type="InterPro" id="IPR002156">
    <property type="entry name" value="RNaseH_domain"/>
</dbReference>
<dbReference type="Gene3D" id="3.30.420.10">
    <property type="entry name" value="Ribonuclease H-like superfamily/Ribonuclease H"/>
    <property type="match status" value="1"/>
</dbReference>
<sequence>MGALSKRICFPLGALEAEAKAAECGLIFAWELGLREVIIEGDSQVVIHALSTEQPAPLSIQQLISGTKTWLPNFRAWKARFARRDCNKAAHLMARHAKEIEDCIIWVEDTPHFIVSEVHFDVISLGSTQV</sequence>
<evidence type="ECO:0000313" key="2">
    <source>
        <dbReference type="EMBL" id="KAL0009259.1"/>
    </source>
</evidence>
<dbReference type="EMBL" id="JAZDWU010000003">
    <property type="protein sequence ID" value="KAL0009259.1"/>
    <property type="molecule type" value="Genomic_DNA"/>
</dbReference>
<comment type="caution">
    <text evidence="2">The sequence shown here is derived from an EMBL/GenBank/DDBJ whole genome shotgun (WGS) entry which is preliminary data.</text>
</comment>
<proteinExistence type="predicted"/>
<keyword evidence="3" id="KW-1185">Reference proteome</keyword>
<dbReference type="PANTHER" id="PTHR47723:SF21">
    <property type="entry name" value="POLYNUCLEOTIDYL TRANSFERASE, RIBONUCLEASE H-LIKE SUPERFAMILY PROTEIN"/>
    <property type="match status" value="1"/>
</dbReference>
<dbReference type="InterPro" id="IPR036397">
    <property type="entry name" value="RNaseH_sf"/>
</dbReference>